<evidence type="ECO:0000313" key="2">
    <source>
        <dbReference type="Proteomes" id="UP001148838"/>
    </source>
</evidence>
<dbReference type="EMBL" id="JAJSOF020000031">
    <property type="protein sequence ID" value="KAJ4431150.1"/>
    <property type="molecule type" value="Genomic_DNA"/>
</dbReference>
<evidence type="ECO:0000313" key="1">
    <source>
        <dbReference type="EMBL" id="KAJ4431150.1"/>
    </source>
</evidence>
<accession>A0ABQ8SBE2</accession>
<comment type="caution">
    <text evidence="1">The sequence shown here is derived from an EMBL/GenBank/DDBJ whole genome shotgun (WGS) entry which is preliminary data.</text>
</comment>
<proteinExistence type="predicted"/>
<gene>
    <name evidence="1" type="ORF">ANN_19745</name>
</gene>
<dbReference type="Proteomes" id="UP001148838">
    <property type="component" value="Unassembled WGS sequence"/>
</dbReference>
<name>A0ABQ8SBE2_PERAM</name>
<organism evidence="1 2">
    <name type="scientific">Periplaneta americana</name>
    <name type="common">American cockroach</name>
    <name type="synonym">Blatta americana</name>
    <dbReference type="NCBI Taxonomy" id="6978"/>
    <lineage>
        <taxon>Eukaryota</taxon>
        <taxon>Metazoa</taxon>
        <taxon>Ecdysozoa</taxon>
        <taxon>Arthropoda</taxon>
        <taxon>Hexapoda</taxon>
        <taxon>Insecta</taxon>
        <taxon>Pterygota</taxon>
        <taxon>Neoptera</taxon>
        <taxon>Polyneoptera</taxon>
        <taxon>Dictyoptera</taxon>
        <taxon>Blattodea</taxon>
        <taxon>Blattoidea</taxon>
        <taxon>Blattidae</taxon>
        <taxon>Blattinae</taxon>
        <taxon>Periplaneta</taxon>
    </lineage>
</organism>
<reference evidence="1 2" key="1">
    <citation type="journal article" date="2022" name="Allergy">
        <title>Genome assembly and annotation of Periplaneta americana reveal a comprehensive cockroach allergen profile.</title>
        <authorList>
            <person name="Wang L."/>
            <person name="Xiong Q."/>
            <person name="Saelim N."/>
            <person name="Wang L."/>
            <person name="Nong W."/>
            <person name="Wan A.T."/>
            <person name="Shi M."/>
            <person name="Liu X."/>
            <person name="Cao Q."/>
            <person name="Hui J.H.L."/>
            <person name="Sookrung N."/>
            <person name="Leung T.F."/>
            <person name="Tungtrongchitr A."/>
            <person name="Tsui S.K.W."/>
        </authorList>
    </citation>
    <scope>NUCLEOTIDE SEQUENCE [LARGE SCALE GENOMIC DNA]</scope>
    <source>
        <strain evidence="1">PWHHKU_190912</strain>
    </source>
</reference>
<keyword evidence="2" id="KW-1185">Reference proteome</keyword>
<protein>
    <submittedName>
        <fullName evidence="1">Uncharacterized protein</fullName>
    </submittedName>
</protein>
<sequence length="149" mass="17256">MSRVWKRTGYEKKLWNGIQEEEGYEVIDDVYNGVGKELATLPHYPWPSCIISGAILVSFVRFRPVFGQLTKQKLLDKLIKVRLLGLEMACWNPDQSGPVERRDEELVQQQIEWWHRRDRVARISGSMSQQSLASQLIPTLYLPSSLVNL</sequence>